<dbReference type="InterPro" id="IPR013644">
    <property type="entry name" value="DXP_reductoisomerase_C"/>
</dbReference>
<keyword evidence="3 9" id="KW-0479">Metal-binding</keyword>
<keyword evidence="4 9" id="KW-0521">NADP</keyword>
<dbReference type="EMBL" id="CP011002">
    <property type="protein sequence ID" value="AKO66395.1"/>
    <property type="molecule type" value="Genomic_DNA"/>
</dbReference>
<organism evidence="13 14">
    <name type="scientific">Methylophilales bacterium MBRS-H7</name>
    <dbReference type="NCBI Taxonomy" id="1623450"/>
    <lineage>
        <taxon>Bacteria</taxon>
        <taxon>Pseudomonadati</taxon>
        <taxon>Pseudomonadota</taxon>
        <taxon>Betaproteobacteria</taxon>
        <taxon>Nitrosomonadales</taxon>
        <taxon>OM43 clade</taxon>
    </lineage>
</organism>
<feature type="binding site" evidence="9">
    <location>
        <position position="218"/>
    </location>
    <ligand>
        <name>1-deoxy-D-xylulose 5-phosphate</name>
        <dbReference type="ChEBI" id="CHEBI:57792"/>
    </ligand>
</feature>
<evidence type="ECO:0000256" key="7">
    <source>
        <dbReference type="ARBA" id="ARBA00023229"/>
    </source>
</evidence>
<dbReference type="Pfam" id="PF02670">
    <property type="entry name" value="DXP_reductoisom"/>
    <property type="match status" value="1"/>
</dbReference>
<evidence type="ECO:0000259" key="10">
    <source>
        <dbReference type="Pfam" id="PF02670"/>
    </source>
</evidence>
<dbReference type="InterPro" id="IPR036169">
    <property type="entry name" value="DXPR_C_sf"/>
</dbReference>
<dbReference type="GO" id="GO:0030145">
    <property type="term" value="F:manganese ion binding"/>
    <property type="evidence" value="ECO:0007669"/>
    <property type="project" value="TreeGrafter"/>
</dbReference>
<keyword evidence="5 9" id="KW-0560">Oxidoreductase</keyword>
<dbReference type="SUPFAM" id="SSF69055">
    <property type="entry name" value="1-deoxy-D-xylulose-5-phosphate reductoisomerase, C-terminal domain"/>
    <property type="match status" value="1"/>
</dbReference>
<dbReference type="PANTHER" id="PTHR30525">
    <property type="entry name" value="1-DEOXY-D-XYLULOSE 5-PHOSPHATE REDUCTOISOMERASE"/>
    <property type="match status" value="1"/>
</dbReference>
<evidence type="ECO:0000259" key="11">
    <source>
        <dbReference type="Pfam" id="PF08436"/>
    </source>
</evidence>
<evidence type="ECO:0000313" key="14">
    <source>
        <dbReference type="Proteomes" id="UP000066549"/>
    </source>
</evidence>
<dbReference type="AlphaFoldDB" id="A0A0H4J2Z6"/>
<dbReference type="InterPro" id="IPR036291">
    <property type="entry name" value="NAD(P)-bd_dom_sf"/>
</dbReference>
<dbReference type="PIRSF" id="PIRSF006205">
    <property type="entry name" value="Dxp_reductismrs"/>
    <property type="match status" value="1"/>
</dbReference>
<name>A0A0H4J2Z6_9PROT</name>
<comment type="catalytic activity">
    <reaction evidence="8">
        <text>2-C-methyl-D-erythritol 4-phosphate + NADP(+) = 1-deoxy-D-xylulose 5-phosphate + NADPH + H(+)</text>
        <dbReference type="Rhea" id="RHEA:13717"/>
        <dbReference type="ChEBI" id="CHEBI:15378"/>
        <dbReference type="ChEBI" id="CHEBI:57783"/>
        <dbReference type="ChEBI" id="CHEBI:57792"/>
        <dbReference type="ChEBI" id="CHEBI:58262"/>
        <dbReference type="ChEBI" id="CHEBI:58349"/>
        <dbReference type="EC" id="1.1.1.267"/>
    </reaction>
    <physiologicalReaction direction="right-to-left" evidence="8">
        <dbReference type="Rhea" id="RHEA:13719"/>
    </physiologicalReaction>
</comment>
<dbReference type="OrthoDB" id="9806546at2"/>
<dbReference type="EC" id="1.1.1.267" evidence="9"/>
<keyword evidence="6 9" id="KW-0464">Manganese</keyword>
<evidence type="ECO:0000256" key="3">
    <source>
        <dbReference type="ARBA" id="ARBA00022723"/>
    </source>
</evidence>
<dbReference type="SUPFAM" id="SSF55347">
    <property type="entry name" value="Glyceraldehyde-3-phosphate dehydrogenase-like, C-terminal domain"/>
    <property type="match status" value="1"/>
</dbReference>
<evidence type="ECO:0000256" key="2">
    <source>
        <dbReference type="ARBA" id="ARBA00006825"/>
    </source>
</evidence>
<feature type="binding site" evidence="9">
    <location>
        <position position="127"/>
    </location>
    <ligand>
        <name>NADPH</name>
        <dbReference type="ChEBI" id="CHEBI:57783"/>
    </ligand>
</feature>
<sequence length="386" mass="43162">MSNDNKLIILGSTGSIGKSTLEVIKKNNQNFEVVCLTADSSSVALAEQINSFKPKYAFLNNSLLIDDLKSRLTHNQTTVIRDINQLQDILKSDLYDTLVSAMSGSTGLLLTYMALQSNKKVLLANKESLVMAGDLLRKYRKQIIPIDSEHNAIFQVIGNLDSKEINNITLTASGGPFRVYPKSKFDQITVEMALKHPNWSMGRKITIDSATMMNKCLEIIEAYYLFNLKSDQIDVLVHPESIIHSIVNYYDGSSLCQFSKPNMQIPISYALGYPNRINSGIDTFDLSSIEKLNFSKVDHDKFPSINYAYMALDGSEKSCLVLNAANELAVNAFLERQISFLSIFSVIEDSFSISLNSIGSSINEILDADMMCRQIIKQIIKKYLIN</sequence>
<feature type="binding site" evidence="9">
    <location>
        <position position="15"/>
    </location>
    <ligand>
        <name>NADPH</name>
        <dbReference type="ChEBI" id="CHEBI:57783"/>
    </ligand>
</feature>
<evidence type="ECO:0000259" key="12">
    <source>
        <dbReference type="Pfam" id="PF13288"/>
    </source>
</evidence>
<comment type="function">
    <text evidence="9">Catalyzes the NADPH-dependent rearrangement and reduction of 1-deoxy-D-xylulose-5-phosphate (DXP) to 2-C-methyl-D-erythritol 4-phosphate (MEP).</text>
</comment>
<dbReference type="Gene3D" id="3.40.50.720">
    <property type="entry name" value="NAD(P)-binding Rossmann-like Domain"/>
    <property type="match status" value="1"/>
</dbReference>
<dbReference type="GO" id="GO:0030604">
    <property type="term" value="F:1-deoxy-D-xylulose-5-phosphate reductoisomerase activity"/>
    <property type="evidence" value="ECO:0007669"/>
    <property type="project" value="UniProtKB-UniRule"/>
</dbReference>
<dbReference type="InterPro" id="IPR003821">
    <property type="entry name" value="DXP_reductoisomerase"/>
</dbReference>
<dbReference type="FunFam" id="3.40.50.720:FF:000045">
    <property type="entry name" value="1-deoxy-D-xylulose 5-phosphate reductoisomerase"/>
    <property type="match status" value="1"/>
</dbReference>
<protein>
    <recommendedName>
        <fullName evidence="9">1-deoxy-D-xylulose 5-phosphate reductoisomerase</fullName>
        <shortName evidence="9">DXP reductoisomerase</shortName>
        <ecNumber evidence="9">1.1.1.267</ecNumber>
    </recommendedName>
    <alternativeName>
        <fullName evidence="9">1-deoxyxylulose-5-phosphate reductoisomerase</fullName>
    </alternativeName>
    <alternativeName>
        <fullName evidence="9">2-C-methyl-D-erythritol 4-phosphate synthase</fullName>
    </alternativeName>
</protein>
<feature type="binding site" evidence="9">
    <location>
        <position position="125"/>
    </location>
    <ligand>
        <name>NADPH</name>
        <dbReference type="ChEBI" id="CHEBI:57783"/>
    </ligand>
</feature>
<feature type="domain" description="1-deoxy-D-xylulose 5-phosphate reductoisomerase N-terminal" evidence="10">
    <location>
        <begin position="7"/>
        <end position="133"/>
    </location>
</feature>
<evidence type="ECO:0000256" key="5">
    <source>
        <dbReference type="ARBA" id="ARBA00023002"/>
    </source>
</evidence>
<feature type="domain" description="DXP reductoisomerase C-terminal" evidence="12">
    <location>
        <begin position="259"/>
        <end position="374"/>
    </location>
</feature>
<dbReference type="Pfam" id="PF08436">
    <property type="entry name" value="DXP_redisom_C"/>
    <property type="match status" value="1"/>
</dbReference>
<keyword evidence="7 9" id="KW-0414">Isoprene biosynthesis</keyword>
<evidence type="ECO:0000256" key="1">
    <source>
        <dbReference type="ARBA" id="ARBA00005094"/>
    </source>
</evidence>
<proteinExistence type="inferred from homology"/>
<evidence type="ECO:0000256" key="9">
    <source>
        <dbReference type="HAMAP-Rule" id="MF_00183"/>
    </source>
</evidence>
<evidence type="ECO:0000256" key="8">
    <source>
        <dbReference type="ARBA" id="ARBA00048543"/>
    </source>
</evidence>
<dbReference type="GO" id="GO:0051484">
    <property type="term" value="P:isopentenyl diphosphate biosynthetic process, methylerythritol 4-phosphate pathway involved in terpenoid biosynthetic process"/>
    <property type="evidence" value="ECO:0007669"/>
    <property type="project" value="UniProtKB-ARBA"/>
</dbReference>
<accession>A0A0H4J2Z6</accession>
<feature type="binding site" evidence="9">
    <location>
        <position position="14"/>
    </location>
    <ligand>
        <name>NADPH</name>
        <dbReference type="ChEBI" id="CHEBI:57783"/>
    </ligand>
</feature>
<comment type="caution">
    <text evidence="9">Lacks conserved residue(s) required for the propagation of feature annotation.</text>
</comment>
<reference evidence="13 14" key="1">
    <citation type="submission" date="2015-03" db="EMBL/GenBank/DDBJ databases">
        <title>Comparative analysis of the OM43 clade including a novel species from Red Sea uncovers genomic and metabolic diversity among marine methylotrophs.</title>
        <authorList>
            <person name="Jimenez-Infante F."/>
            <person name="Ngugi D.K."/>
            <person name="Vinu M."/>
            <person name="Alam I."/>
            <person name="Kamau A."/>
            <person name="Blom J."/>
            <person name="Bajic V.B."/>
            <person name="Stingl U."/>
        </authorList>
    </citation>
    <scope>NUCLEOTIDE SEQUENCE [LARGE SCALE GENOMIC DNA]</scope>
    <source>
        <strain evidence="13 14">MBRSH7</strain>
    </source>
</reference>
<gene>
    <name evidence="9" type="primary">dxr</name>
    <name evidence="13" type="ORF">VI33_07045</name>
</gene>
<feature type="binding site" evidence="9">
    <location>
        <position position="147"/>
    </location>
    <ligand>
        <name>Mn(2+)</name>
        <dbReference type="ChEBI" id="CHEBI:29035"/>
    </ligand>
</feature>
<feature type="binding site" evidence="9">
    <location>
        <position position="16"/>
    </location>
    <ligand>
        <name>NADPH</name>
        <dbReference type="ChEBI" id="CHEBI:57783"/>
    </ligand>
</feature>
<dbReference type="PANTHER" id="PTHR30525:SF0">
    <property type="entry name" value="1-DEOXY-D-XYLULOSE 5-PHOSPHATE REDUCTOISOMERASE, CHLOROPLASTIC"/>
    <property type="match status" value="1"/>
</dbReference>
<feature type="binding site" evidence="9">
    <location>
        <position position="149"/>
    </location>
    <ligand>
        <name>1-deoxy-D-xylulose 5-phosphate</name>
        <dbReference type="ChEBI" id="CHEBI:57792"/>
    </ligand>
</feature>
<feature type="binding site" evidence="9">
    <location>
        <position position="196"/>
    </location>
    <ligand>
        <name>1-deoxy-D-xylulose 5-phosphate</name>
        <dbReference type="ChEBI" id="CHEBI:57792"/>
    </ligand>
</feature>
<feature type="binding site" evidence="9">
    <location>
        <position position="214"/>
    </location>
    <ligand>
        <name>1-deoxy-D-xylulose 5-phosphate</name>
        <dbReference type="ChEBI" id="CHEBI:57792"/>
    </ligand>
</feature>
<evidence type="ECO:0000256" key="6">
    <source>
        <dbReference type="ARBA" id="ARBA00023211"/>
    </source>
</evidence>
<dbReference type="Gene3D" id="1.10.1740.10">
    <property type="match status" value="1"/>
</dbReference>
<feature type="binding site" evidence="9">
    <location>
        <position position="202"/>
    </location>
    <ligand>
        <name>NADPH</name>
        <dbReference type="ChEBI" id="CHEBI:57783"/>
    </ligand>
</feature>
<comment type="cofactor">
    <cofactor evidence="9">
        <name>Mg(2+)</name>
        <dbReference type="ChEBI" id="CHEBI:18420"/>
    </cofactor>
    <cofactor evidence="9">
        <name>Mn(2+)</name>
        <dbReference type="ChEBI" id="CHEBI:29035"/>
    </cofactor>
</comment>
<feature type="binding site" evidence="9">
    <location>
        <position position="148"/>
    </location>
    <ligand>
        <name>1-deoxy-D-xylulose 5-phosphate</name>
        <dbReference type="ChEBI" id="CHEBI:57792"/>
    </ligand>
</feature>
<comment type="pathway">
    <text evidence="1 9">Isoprenoid biosynthesis; isopentenyl diphosphate biosynthesis via DXP pathway; isopentenyl diphosphate from 1-deoxy-D-xylulose 5-phosphate: step 1/6.</text>
</comment>
<keyword evidence="14" id="KW-1185">Reference proteome</keyword>
<evidence type="ECO:0000313" key="13">
    <source>
        <dbReference type="EMBL" id="AKO66395.1"/>
    </source>
</evidence>
<dbReference type="SUPFAM" id="SSF51735">
    <property type="entry name" value="NAD(P)-binding Rossmann-fold domains"/>
    <property type="match status" value="1"/>
</dbReference>
<dbReference type="Proteomes" id="UP000066549">
    <property type="component" value="Chromosome"/>
</dbReference>
<evidence type="ECO:0000256" key="4">
    <source>
        <dbReference type="ARBA" id="ARBA00022857"/>
    </source>
</evidence>
<feature type="binding site" evidence="9">
    <location>
        <position position="209"/>
    </location>
    <ligand>
        <name>1-deoxy-D-xylulose 5-phosphate</name>
        <dbReference type="ChEBI" id="CHEBI:57792"/>
    </ligand>
</feature>
<dbReference type="NCBIfam" id="TIGR00243">
    <property type="entry name" value="Dxr"/>
    <property type="match status" value="1"/>
</dbReference>
<feature type="binding site" evidence="9">
    <location>
        <position position="126"/>
    </location>
    <ligand>
        <name>1-deoxy-D-xylulose 5-phosphate</name>
        <dbReference type="ChEBI" id="CHEBI:57792"/>
    </ligand>
</feature>
<dbReference type="Pfam" id="PF13288">
    <property type="entry name" value="DXPR_C"/>
    <property type="match status" value="1"/>
</dbReference>
<dbReference type="HAMAP" id="MF_00183">
    <property type="entry name" value="DXP_reductoisom"/>
    <property type="match status" value="1"/>
</dbReference>
<feature type="binding site" evidence="9">
    <location>
        <position position="173"/>
    </location>
    <ligand>
        <name>1-deoxy-D-xylulose 5-phosphate</name>
        <dbReference type="ChEBI" id="CHEBI:57792"/>
    </ligand>
</feature>
<dbReference type="UniPathway" id="UPA00056">
    <property type="reaction ID" value="UER00092"/>
</dbReference>
<feature type="domain" description="1-deoxy-D-xylulose 5-phosphate reductoisomerase C-terminal" evidence="11">
    <location>
        <begin position="143"/>
        <end position="226"/>
    </location>
</feature>
<feature type="binding site" evidence="9">
    <location>
        <position position="149"/>
    </location>
    <ligand>
        <name>Mn(2+)</name>
        <dbReference type="ChEBI" id="CHEBI:29035"/>
    </ligand>
</feature>
<dbReference type="GO" id="GO:0070402">
    <property type="term" value="F:NADPH binding"/>
    <property type="evidence" value="ECO:0007669"/>
    <property type="project" value="InterPro"/>
</dbReference>
<dbReference type="InterPro" id="IPR013512">
    <property type="entry name" value="DXP_reductoisomerase_N"/>
</dbReference>
<feature type="binding site" evidence="9">
    <location>
        <position position="218"/>
    </location>
    <ligand>
        <name>Mn(2+)</name>
        <dbReference type="ChEBI" id="CHEBI:29035"/>
    </ligand>
</feature>
<feature type="binding site" evidence="9">
    <location>
        <position position="13"/>
    </location>
    <ligand>
        <name>NADPH</name>
        <dbReference type="ChEBI" id="CHEBI:57783"/>
    </ligand>
</feature>
<comment type="similarity">
    <text evidence="2 9">Belongs to the DXR family.</text>
</comment>
<keyword evidence="9" id="KW-0460">Magnesium</keyword>
<feature type="binding site" evidence="9">
    <location>
        <position position="215"/>
    </location>
    <ligand>
        <name>1-deoxy-D-xylulose 5-phosphate</name>
        <dbReference type="ChEBI" id="CHEBI:57792"/>
    </ligand>
</feature>
<dbReference type="PATRIC" id="fig|1623450.3.peg.1407"/>
<dbReference type="InterPro" id="IPR026877">
    <property type="entry name" value="DXPR_C"/>
</dbReference>